<dbReference type="Gene3D" id="3.40.50.720">
    <property type="entry name" value="NAD(P)-binding Rossmann-like Domain"/>
    <property type="match status" value="1"/>
</dbReference>
<dbReference type="SUPFAM" id="SSF51735">
    <property type="entry name" value="NAD(P)-binding Rossmann-fold domains"/>
    <property type="match status" value="1"/>
</dbReference>
<dbReference type="Pfam" id="PF00106">
    <property type="entry name" value="adh_short"/>
    <property type="match status" value="1"/>
</dbReference>
<dbReference type="GO" id="GO:0048038">
    <property type="term" value="F:quinone binding"/>
    <property type="evidence" value="ECO:0007669"/>
    <property type="project" value="TreeGrafter"/>
</dbReference>
<dbReference type="AlphaFoldDB" id="A0A3A4NVK9"/>
<dbReference type="FunFam" id="3.40.50.720:FF:000084">
    <property type="entry name" value="Short-chain dehydrogenase reductase"/>
    <property type="match status" value="1"/>
</dbReference>
<comment type="similarity">
    <text evidence="1">Belongs to the short-chain dehydrogenases/reductases (SDR) family.</text>
</comment>
<sequence length="265" mass="28053">MGLLDGKVAVVTGAGRGIGAAAAKMFGEQGASVVVSDLDKGPAGEVVDSIKKAGGKAVAVAGNVMEQSTNEALIKAALDNFKGLDILVPCAGFCNDKVIQKMELEDFRLMERIHMEAPWMLCKLAYPHLKELSQDGKYRRVIFVSSEAGTRGNSGQSNYGAAKSGVVGLMRVMAKEWLRIKVNCNAVAYGFVETRLTQSTKGDQILGANIGIPEQMRSMGEQFMVMRGGRILTPEEAAGAIFSLAIPQADGVNGQVLEVDSGISL</sequence>
<dbReference type="InterPro" id="IPR020904">
    <property type="entry name" value="Sc_DH/Rdtase_CS"/>
</dbReference>
<protein>
    <submittedName>
        <fullName evidence="3">SDR family oxidoreductase</fullName>
    </submittedName>
</protein>
<proteinExistence type="inferred from homology"/>
<dbReference type="Proteomes" id="UP000265882">
    <property type="component" value="Unassembled WGS sequence"/>
</dbReference>
<dbReference type="PRINTS" id="PR00081">
    <property type="entry name" value="GDHRDH"/>
</dbReference>
<dbReference type="InterPro" id="IPR002347">
    <property type="entry name" value="SDR_fam"/>
</dbReference>
<keyword evidence="2" id="KW-0560">Oxidoreductase</keyword>
<dbReference type="EMBL" id="QZKU01000087">
    <property type="protein sequence ID" value="RJP19591.1"/>
    <property type="molecule type" value="Genomic_DNA"/>
</dbReference>
<dbReference type="InterPro" id="IPR036291">
    <property type="entry name" value="NAD(P)-bd_dom_sf"/>
</dbReference>
<organism evidence="3 4">
    <name type="scientific">Abyssobacteria bacterium (strain SURF_5)</name>
    <dbReference type="NCBI Taxonomy" id="2093360"/>
    <lineage>
        <taxon>Bacteria</taxon>
        <taxon>Pseudomonadati</taxon>
        <taxon>Candidatus Hydrogenedentota</taxon>
        <taxon>Candidatus Abyssobacteria</taxon>
    </lineage>
</organism>
<comment type="caution">
    <text evidence="3">The sequence shown here is derived from an EMBL/GenBank/DDBJ whole genome shotgun (WGS) entry which is preliminary data.</text>
</comment>
<dbReference type="CDD" id="cd05233">
    <property type="entry name" value="SDR_c"/>
    <property type="match status" value="1"/>
</dbReference>
<accession>A0A3A4NVK9</accession>
<dbReference type="PANTHER" id="PTHR42760:SF133">
    <property type="entry name" value="3-OXOACYL-[ACYL-CARRIER-PROTEIN] REDUCTASE"/>
    <property type="match status" value="1"/>
</dbReference>
<evidence type="ECO:0000256" key="1">
    <source>
        <dbReference type="ARBA" id="ARBA00006484"/>
    </source>
</evidence>
<gene>
    <name evidence="3" type="ORF">C4520_12665</name>
</gene>
<dbReference type="GO" id="GO:0016616">
    <property type="term" value="F:oxidoreductase activity, acting on the CH-OH group of donors, NAD or NADP as acceptor"/>
    <property type="evidence" value="ECO:0007669"/>
    <property type="project" value="TreeGrafter"/>
</dbReference>
<evidence type="ECO:0000313" key="4">
    <source>
        <dbReference type="Proteomes" id="UP000265882"/>
    </source>
</evidence>
<evidence type="ECO:0000256" key="2">
    <source>
        <dbReference type="ARBA" id="ARBA00023002"/>
    </source>
</evidence>
<name>A0A3A4NVK9_ABYX5</name>
<reference evidence="3 4" key="1">
    <citation type="journal article" date="2017" name="ISME J.">
        <title>Energy and carbon metabolisms in a deep terrestrial subsurface fluid microbial community.</title>
        <authorList>
            <person name="Momper L."/>
            <person name="Jungbluth S.P."/>
            <person name="Lee M.D."/>
            <person name="Amend J.P."/>
        </authorList>
    </citation>
    <scope>NUCLEOTIDE SEQUENCE [LARGE SCALE GENOMIC DNA]</scope>
    <source>
        <strain evidence="3">SURF_5</strain>
    </source>
</reference>
<evidence type="ECO:0000313" key="3">
    <source>
        <dbReference type="EMBL" id="RJP19591.1"/>
    </source>
</evidence>
<dbReference type="GO" id="GO:0006633">
    <property type="term" value="P:fatty acid biosynthetic process"/>
    <property type="evidence" value="ECO:0007669"/>
    <property type="project" value="TreeGrafter"/>
</dbReference>
<dbReference type="PROSITE" id="PS00061">
    <property type="entry name" value="ADH_SHORT"/>
    <property type="match status" value="1"/>
</dbReference>
<dbReference type="PANTHER" id="PTHR42760">
    <property type="entry name" value="SHORT-CHAIN DEHYDROGENASES/REDUCTASES FAMILY MEMBER"/>
    <property type="match status" value="1"/>
</dbReference>